<keyword evidence="3" id="KW-1185">Reference proteome</keyword>
<evidence type="ECO:0000313" key="2">
    <source>
        <dbReference type="EMBL" id="MPC62522.1"/>
    </source>
</evidence>
<organism evidence="2 3">
    <name type="scientific">Portunus trituberculatus</name>
    <name type="common">Swimming crab</name>
    <name type="synonym">Neptunus trituberculatus</name>
    <dbReference type="NCBI Taxonomy" id="210409"/>
    <lineage>
        <taxon>Eukaryota</taxon>
        <taxon>Metazoa</taxon>
        <taxon>Ecdysozoa</taxon>
        <taxon>Arthropoda</taxon>
        <taxon>Crustacea</taxon>
        <taxon>Multicrustacea</taxon>
        <taxon>Malacostraca</taxon>
        <taxon>Eumalacostraca</taxon>
        <taxon>Eucarida</taxon>
        <taxon>Decapoda</taxon>
        <taxon>Pleocyemata</taxon>
        <taxon>Brachyura</taxon>
        <taxon>Eubrachyura</taxon>
        <taxon>Portunoidea</taxon>
        <taxon>Portunidae</taxon>
        <taxon>Portuninae</taxon>
        <taxon>Portunus</taxon>
    </lineage>
</organism>
<dbReference type="EMBL" id="VSRR010019776">
    <property type="protein sequence ID" value="MPC62522.1"/>
    <property type="molecule type" value="Genomic_DNA"/>
</dbReference>
<evidence type="ECO:0000313" key="3">
    <source>
        <dbReference type="Proteomes" id="UP000324222"/>
    </source>
</evidence>
<name>A0A5B7GUL3_PORTR</name>
<evidence type="ECO:0000256" key="1">
    <source>
        <dbReference type="SAM" id="MobiDB-lite"/>
    </source>
</evidence>
<dbReference type="Proteomes" id="UP000324222">
    <property type="component" value="Unassembled WGS sequence"/>
</dbReference>
<feature type="region of interest" description="Disordered" evidence="1">
    <location>
        <begin position="34"/>
        <end position="92"/>
    </location>
</feature>
<comment type="caution">
    <text evidence="2">The sequence shown here is derived from an EMBL/GenBank/DDBJ whole genome shotgun (WGS) entry which is preliminary data.</text>
</comment>
<sequence length="108" mass="11875">MIVLGHGETDPLSVLSVREHTLKSYLIQLSHPGKATWKGEPMRESRGSSWKLPARGGHKHHHQQAATGGQPSLLPQPCPALPRSARHLGSDLRWPHMARLARARPAPP</sequence>
<gene>
    <name evidence="2" type="ORF">E2C01_056607</name>
</gene>
<dbReference type="AlphaFoldDB" id="A0A5B7GUL3"/>
<reference evidence="2 3" key="1">
    <citation type="submission" date="2019-05" db="EMBL/GenBank/DDBJ databases">
        <title>Another draft genome of Portunus trituberculatus and its Hox gene families provides insights of decapod evolution.</title>
        <authorList>
            <person name="Jeong J.-H."/>
            <person name="Song I."/>
            <person name="Kim S."/>
            <person name="Choi T."/>
            <person name="Kim D."/>
            <person name="Ryu S."/>
            <person name="Kim W."/>
        </authorList>
    </citation>
    <scope>NUCLEOTIDE SEQUENCE [LARGE SCALE GENOMIC DNA]</scope>
    <source>
        <tissue evidence="2">Muscle</tissue>
    </source>
</reference>
<proteinExistence type="predicted"/>
<protein>
    <submittedName>
        <fullName evidence="2">Uncharacterized protein</fullName>
    </submittedName>
</protein>
<accession>A0A5B7GUL3</accession>